<sequence length="192" mass="21664">MVPTARSTPVVGKSDDNASERTLADVMQSLNTIIANQTVHTDKILDLNKRMTAIENGVFTDEKKDVRKPPTFRKIHGEPSSSSIEPGQRDPLTMPGNSGSEFPKFRTFMAPDGSPSPRGPKNLLILSEPHIDRESRKSWPTHNLNSAYIQWLWSYWRELIAESDLLTSHLDSRTRNKPFRSGLRPINKTSDI</sequence>
<protein>
    <submittedName>
        <fullName evidence="2">Uncharacterized protein</fullName>
    </submittedName>
</protein>
<name>A0A420HLK9_9PEZI</name>
<gene>
    <name evidence="2" type="ORF">GcC1_183037</name>
</gene>
<dbReference type="AlphaFoldDB" id="A0A420HLK9"/>
<dbReference type="OrthoDB" id="10383120at2759"/>
<feature type="region of interest" description="Disordered" evidence="1">
    <location>
        <begin position="69"/>
        <end position="90"/>
    </location>
</feature>
<evidence type="ECO:0000313" key="2">
    <source>
        <dbReference type="EMBL" id="RKF58279.1"/>
    </source>
</evidence>
<dbReference type="EMBL" id="MCBR01018396">
    <property type="protein sequence ID" value="RKF58279.1"/>
    <property type="molecule type" value="Genomic_DNA"/>
</dbReference>
<organism evidence="2 3">
    <name type="scientific">Golovinomyces cichoracearum</name>
    <dbReference type="NCBI Taxonomy" id="62708"/>
    <lineage>
        <taxon>Eukaryota</taxon>
        <taxon>Fungi</taxon>
        <taxon>Dikarya</taxon>
        <taxon>Ascomycota</taxon>
        <taxon>Pezizomycotina</taxon>
        <taxon>Leotiomycetes</taxon>
        <taxon>Erysiphales</taxon>
        <taxon>Erysiphaceae</taxon>
        <taxon>Golovinomyces</taxon>
    </lineage>
</organism>
<reference evidence="2 3" key="1">
    <citation type="journal article" date="2018" name="BMC Genomics">
        <title>Comparative genome analyses reveal sequence features reflecting distinct modes of host-adaptation between dicot and monocot powdery mildew.</title>
        <authorList>
            <person name="Wu Y."/>
            <person name="Ma X."/>
            <person name="Pan Z."/>
            <person name="Kale S.D."/>
            <person name="Song Y."/>
            <person name="King H."/>
            <person name="Zhang Q."/>
            <person name="Presley C."/>
            <person name="Deng X."/>
            <person name="Wei C.I."/>
            <person name="Xiao S."/>
        </authorList>
    </citation>
    <scope>NUCLEOTIDE SEQUENCE [LARGE SCALE GENOMIC DNA]</scope>
    <source>
        <strain evidence="2">UCSC1</strain>
    </source>
</reference>
<accession>A0A420HLK9</accession>
<comment type="caution">
    <text evidence="2">The sequence shown here is derived from an EMBL/GenBank/DDBJ whole genome shotgun (WGS) entry which is preliminary data.</text>
</comment>
<evidence type="ECO:0000313" key="3">
    <source>
        <dbReference type="Proteomes" id="UP000285405"/>
    </source>
</evidence>
<proteinExistence type="predicted"/>
<evidence type="ECO:0000256" key="1">
    <source>
        <dbReference type="SAM" id="MobiDB-lite"/>
    </source>
</evidence>
<dbReference type="Proteomes" id="UP000285405">
    <property type="component" value="Unassembled WGS sequence"/>
</dbReference>